<name>A0A3R9R7D2_9BACI</name>
<dbReference type="AlphaFoldDB" id="A0A3R9R7D2"/>
<dbReference type="RefSeq" id="WP_125563678.1">
    <property type="nucleotide sequence ID" value="NZ_RBVX01000157.1"/>
</dbReference>
<evidence type="ECO:0000256" key="1">
    <source>
        <dbReference type="SAM" id="MobiDB-lite"/>
    </source>
</evidence>
<comment type="caution">
    <text evidence="2">The sequence shown here is derived from an EMBL/GenBank/DDBJ whole genome shotgun (WGS) entry which is preliminary data.</text>
</comment>
<evidence type="ECO:0000313" key="3">
    <source>
        <dbReference type="Proteomes" id="UP000275076"/>
    </source>
</evidence>
<dbReference type="OrthoDB" id="2365082at2"/>
<accession>A0A3R9R7D2</accession>
<sequence length="263" mass="28516">MAIAKGAAAVAGLSENEGGQSAEFTALKSGSTFKVAVKGTEDMAQYYNYGVFKQVNSFTPKTPAERNAKGFITGNPSPWDQAAQYYFDKANEATDKAEEDELKAEARKYKGKPKFIMGFHDLTSGTDIVVDLTKNQAMTVYQAILEYEDDLEDMAFKLSKQGESTSTTVTLNPIVNLTKGLSDKERENFEAAKGKPFNDELFDGVLYEMDEAEQIEALERTGFDVSLIGITAQKSAEGANESSATQPAEPAEAAAEADPTESF</sequence>
<keyword evidence="3" id="KW-1185">Reference proteome</keyword>
<reference evidence="2 3" key="1">
    <citation type="submission" date="2018-10" db="EMBL/GenBank/DDBJ databases">
        <title>Draft genome sequence of Bacillus salarius IM0101, isolated from a hypersaline soil in Inner Mongolia, China.</title>
        <authorList>
            <person name="Yamprayoonswat W."/>
            <person name="Boonvisut S."/>
            <person name="Jumpathong W."/>
            <person name="Sittihan S."/>
            <person name="Ruangsuj P."/>
            <person name="Wanthongcharoen S."/>
            <person name="Thongpramul N."/>
            <person name="Pimmason S."/>
            <person name="Yu B."/>
            <person name="Yasawong M."/>
        </authorList>
    </citation>
    <scope>NUCLEOTIDE SEQUENCE [LARGE SCALE GENOMIC DNA]</scope>
    <source>
        <strain evidence="2 3">IM0101</strain>
    </source>
</reference>
<feature type="compositionally biased region" description="Low complexity" evidence="1">
    <location>
        <begin position="241"/>
        <end position="263"/>
    </location>
</feature>
<dbReference type="EMBL" id="RBVX01000157">
    <property type="protein sequence ID" value="RSL28786.1"/>
    <property type="molecule type" value="Genomic_DNA"/>
</dbReference>
<dbReference type="Proteomes" id="UP000275076">
    <property type="component" value="Unassembled WGS sequence"/>
</dbReference>
<evidence type="ECO:0000313" key="2">
    <source>
        <dbReference type="EMBL" id="RSL28786.1"/>
    </source>
</evidence>
<protein>
    <submittedName>
        <fullName evidence="2">Uncharacterized protein</fullName>
    </submittedName>
</protein>
<feature type="region of interest" description="Disordered" evidence="1">
    <location>
        <begin position="234"/>
        <end position="263"/>
    </location>
</feature>
<proteinExistence type="predicted"/>
<organism evidence="2 3">
    <name type="scientific">Salibacterium salarium</name>
    <dbReference type="NCBI Taxonomy" id="284579"/>
    <lineage>
        <taxon>Bacteria</taxon>
        <taxon>Bacillati</taxon>
        <taxon>Bacillota</taxon>
        <taxon>Bacilli</taxon>
        <taxon>Bacillales</taxon>
        <taxon>Bacillaceae</taxon>
    </lineage>
</organism>
<gene>
    <name evidence="2" type="ORF">D7Z54_34640</name>
</gene>